<dbReference type="SUPFAM" id="SSF48371">
    <property type="entry name" value="ARM repeat"/>
    <property type="match status" value="1"/>
</dbReference>
<dbReference type="STRING" id="983967.A0A1E4SWE7"/>
<evidence type="ECO:0000256" key="9">
    <source>
        <dbReference type="ARBA" id="ARBA00023306"/>
    </source>
</evidence>
<evidence type="ECO:0000256" key="12">
    <source>
        <dbReference type="SAM" id="MobiDB-lite"/>
    </source>
</evidence>
<proteinExistence type="inferred from homology"/>
<accession>A0A1E4SWE7</accession>
<evidence type="ECO:0000256" key="4">
    <source>
        <dbReference type="ARBA" id="ARBA00022454"/>
    </source>
</evidence>
<evidence type="ECO:0000256" key="3">
    <source>
        <dbReference type="ARBA" id="ARBA00009606"/>
    </source>
</evidence>
<keyword evidence="7 10" id="KW-0226">DNA condensation</keyword>
<keyword evidence="5 10" id="KW-0132">Cell division</keyword>
<dbReference type="OrthoDB" id="436262at2759"/>
<dbReference type="GO" id="GO:0000779">
    <property type="term" value="C:condensed chromosome, centromeric region"/>
    <property type="evidence" value="ECO:0007669"/>
    <property type="project" value="TreeGrafter"/>
</dbReference>
<evidence type="ECO:0000259" key="13">
    <source>
        <dbReference type="Pfam" id="PF12717"/>
    </source>
</evidence>
<feature type="compositionally biased region" description="Polar residues" evidence="12">
    <location>
        <begin position="481"/>
        <end position="496"/>
    </location>
</feature>
<keyword evidence="4" id="KW-0158">Chromosome</keyword>
<dbReference type="AlphaFoldDB" id="A0A1E4SWE7"/>
<feature type="compositionally biased region" description="Acidic residues" evidence="12">
    <location>
        <begin position="454"/>
        <end position="478"/>
    </location>
</feature>
<dbReference type="GO" id="GO:0010032">
    <property type="term" value="P:meiotic chromosome condensation"/>
    <property type="evidence" value="ECO:0007669"/>
    <property type="project" value="TreeGrafter"/>
</dbReference>
<evidence type="ECO:0000256" key="5">
    <source>
        <dbReference type="ARBA" id="ARBA00022618"/>
    </source>
</evidence>
<gene>
    <name evidence="15" type="ORF">CANARDRAFT_202162</name>
</gene>
<dbReference type="InterPro" id="IPR011989">
    <property type="entry name" value="ARM-like"/>
</dbReference>
<dbReference type="EMBL" id="KV453860">
    <property type="protein sequence ID" value="ODV83821.1"/>
    <property type="molecule type" value="Genomic_DNA"/>
</dbReference>
<evidence type="ECO:0000256" key="7">
    <source>
        <dbReference type="ARBA" id="ARBA00023067"/>
    </source>
</evidence>
<name>A0A1E4SWE7_9ASCO</name>
<reference evidence="16" key="1">
    <citation type="submission" date="2016-04" db="EMBL/GenBank/DDBJ databases">
        <title>Comparative genomics of biotechnologically important yeasts.</title>
        <authorList>
            <consortium name="DOE Joint Genome Institute"/>
            <person name="Riley R."/>
            <person name="Haridas S."/>
            <person name="Wolfe K.H."/>
            <person name="Lopes M.R."/>
            <person name="Hittinger C.T."/>
            <person name="Goker M."/>
            <person name="Salamov A."/>
            <person name="Wisecaver J."/>
            <person name="Long T.M."/>
            <person name="Aerts A.L."/>
            <person name="Barry K."/>
            <person name="Choi C."/>
            <person name="Clum A."/>
            <person name="Coughlan A.Y."/>
            <person name="Deshpande S."/>
            <person name="Douglass A.P."/>
            <person name="Hanson S.J."/>
            <person name="Klenk H.-P."/>
            <person name="Labutti K."/>
            <person name="Lapidus A."/>
            <person name="Lindquist E."/>
            <person name="Lipzen A."/>
            <person name="Meier-Kolthoff J.P."/>
            <person name="Ohm R.A."/>
            <person name="Otillar R.P."/>
            <person name="Pangilinan J."/>
            <person name="Peng Y."/>
            <person name="Rokas A."/>
            <person name="Rosa C.A."/>
            <person name="Scheuner C."/>
            <person name="Sibirny A.A."/>
            <person name="Slot J.C."/>
            <person name="Stielow J.B."/>
            <person name="Sun H."/>
            <person name="Kurtzman C.P."/>
            <person name="Blackwell M."/>
            <person name="Grigoriev I.V."/>
            <person name="Jeffries T.W."/>
        </authorList>
    </citation>
    <scope>NUCLEOTIDE SEQUENCE [LARGE SCALE GENOMIC DNA]</scope>
    <source>
        <strain evidence="16">NRRL YB-2248</strain>
    </source>
</reference>
<evidence type="ECO:0000256" key="8">
    <source>
        <dbReference type="ARBA" id="ARBA00023242"/>
    </source>
</evidence>
<feature type="domain" description="Condensin complex subunit 1 N-terminal" evidence="14">
    <location>
        <begin position="69"/>
        <end position="214"/>
    </location>
</feature>
<evidence type="ECO:0000256" key="10">
    <source>
        <dbReference type="PIRNR" id="PIRNR017127"/>
    </source>
</evidence>
<dbReference type="InterPro" id="IPR007673">
    <property type="entry name" value="Condensin_cplx_su1"/>
</dbReference>
<dbReference type="InterPro" id="IPR016024">
    <property type="entry name" value="ARM-type_fold"/>
</dbReference>
<keyword evidence="8" id="KW-0539">Nucleus</keyword>
<dbReference type="GO" id="GO:0051301">
    <property type="term" value="P:cell division"/>
    <property type="evidence" value="ECO:0007669"/>
    <property type="project" value="UniProtKB-KW"/>
</dbReference>
<dbReference type="InterPro" id="IPR026971">
    <property type="entry name" value="CND1/NCAPD3"/>
</dbReference>
<keyword evidence="16" id="KW-1185">Reference proteome</keyword>
<evidence type="ECO:0000256" key="1">
    <source>
        <dbReference type="ARBA" id="ARBA00004123"/>
    </source>
</evidence>
<feature type="domain" description="Condensin complex subunit 1 C-terminal" evidence="13">
    <location>
        <begin position="939"/>
        <end position="1098"/>
    </location>
</feature>
<dbReference type="PIRSF" id="PIRSF017127">
    <property type="entry name" value="Condensin_D2"/>
    <property type="match status" value="1"/>
</dbReference>
<protein>
    <recommendedName>
        <fullName evidence="10">Condensin complex subunit 1</fullName>
    </recommendedName>
</protein>
<comment type="subcellular location">
    <subcellularLocation>
        <location evidence="2">Chromosome</location>
    </subcellularLocation>
    <subcellularLocation>
        <location evidence="1">Nucleus</location>
    </subcellularLocation>
</comment>
<dbReference type="PANTHER" id="PTHR14222:SF2">
    <property type="entry name" value="CONDENSIN COMPLEX SUBUNIT 1"/>
    <property type="match status" value="1"/>
</dbReference>
<dbReference type="GO" id="GO:0042393">
    <property type="term" value="F:histone binding"/>
    <property type="evidence" value="ECO:0007669"/>
    <property type="project" value="TreeGrafter"/>
</dbReference>
<dbReference type="PANTHER" id="PTHR14222">
    <property type="entry name" value="CONDENSIN"/>
    <property type="match status" value="1"/>
</dbReference>
<keyword evidence="6 10" id="KW-0498">Mitosis</keyword>
<dbReference type="Pfam" id="PF12922">
    <property type="entry name" value="Cnd1_N"/>
    <property type="match status" value="1"/>
</dbReference>
<feature type="coiled-coil region" evidence="11">
    <location>
        <begin position="315"/>
        <end position="342"/>
    </location>
</feature>
<evidence type="ECO:0000259" key="14">
    <source>
        <dbReference type="Pfam" id="PF12922"/>
    </source>
</evidence>
<dbReference type="GO" id="GO:0005634">
    <property type="term" value="C:nucleus"/>
    <property type="evidence" value="ECO:0007669"/>
    <property type="project" value="UniProtKB-SubCell"/>
</dbReference>
<keyword evidence="9 10" id="KW-0131">Cell cycle</keyword>
<feature type="region of interest" description="Disordered" evidence="12">
    <location>
        <begin position="454"/>
        <end position="501"/>
    </location>
</feature>
<dbReference type="GO" id="GO:0000796">
    <property type="term" value="C:condensin complex"/>
    <property type="evidence" value="ECO:0007669"/>
    <property type="project" value="TreeGrafter"/>
</dbReference>
<evidence type="ECO:0000313" key="16">
    <source>
        <dbReference type="Proteomes" id="UP000094801"/>
    </source>
</evidence>
<evidence type="ECO:0000313" key="15">
    <source>
        <dbReference type="EMBL" id="ODV83821.1"/>
    </source>
</evidence>
<comment type="similarity">
    <text evidence="3 10">Belongs to the CND1 (condensin subunit 1) family.</text>
</comment>
<dbReference type="Proteomes" id="UP000094801">
    <property type="component" value="Unassembled WGS sequence"/>
</dbReference>
<keyword evidence="11" id="KW-0175">Coiled coil</keyword>
<evidence type="ECO:0000256" key="6">
    <source>
        <dbReference type="ARBA" id="ARBA00022776"/>
    </source>
</evidence>
<evidence type="ECO:0000256" key="11">
    <source>
        <dbReference type="SAM" id="Coils"/>
    </source>
</evidence>
<evidence type="ECO:0000256" key="2">
    <source>
        <dbReference type="ARBA" id="ARBA00004286"/>
    </source>
</evidence>
<comment type="function">
    <text evidence="10">Regulatory subunit of the condensin complex, a complex required for conversion of interphase chromatin into mitotic-like condense chromosomes. The condensin complex probably introduces positive supercoils into relaxed DNA in the presence of type I topoisomerases and converts nicked DNA into positive knotted forms in the presence of type II topoisomerases.</text>
</comment>
<dbReference type="GO" id="GO:0007076">
    <property type="term" value="P:mitotic chromosome condensation"/>
    <property type="evidence" value="ECO:0007669"/>
    <property type="project" value="InterPro"/>
</dbReference>
<dbReference type="InterPro" id="IPR032682">
    <property type="entry name" value="Cnd1_C"/>
</dbReference>
<dbReference type="Pfam" id="PF12717">
    <property type="entry name" value="Cnd1"/>
    <property type="match status" value="1"/>
</dbReference>
<dbReference type="InterPro" id="IPR024324">
    <property type="entry name" value="Condensin_cplx_su1_N"/>
</dbReference>
<organism evidence="15 16">
    <name type="scientific">[Candida] arabinofermentans NRRL YB-2248</name>
    <dbReference type="NCBI Taxonomy" id="983967"/>
    <lineage>
        <taxon>Eukaryota</taxon>
        <taxon>Fungi</taxon>
        <taxon>Dikarya</taxon>
        <taxon>Ascomycota</taxon>
        <taxon>Saccharomycotina</taxon>
        <taxon>Pichiomycetes</taxon>
        <taxon>Pichiales</taxon>
        <taxon>Pichiaceae</taxon>
        <taxon>Ogataea</taxon>
        <taxon>Ogataea/Candida clade</taxon>
    </lineage>
</organism>
<dbReference type="Gene3D" id="1.25.10.10">
    <property type="entry name" value="Leucine-rich Repeat Variant"/>
    <property type="match status" value="2"/>
</dbReference>
<sequence>MEATFDLSESLNSLSEDFESFELDPNENPLDTLGDLTDELALKTDSIILDEYWIPIVRLVHCYPELPLKCKYQLSNLVSSSLLHQSEQTAMILNSAEVEMFPRHKKLIEMYAYLAHVLLFYFGKESAKTDEDKVTFRKTNDLISELLGSIHKLLKLDLSLLFQTTPERNLIVGTAILKPINTLMEFPERMKVPDVKLHCFHVIGMAVKRHNQASLMQNTISQHLTYFSHSSFLLAELLNMITEKYDYSQLTDSALKDVSAREFSEADTKGPKSVGMFLTRLSELNPDMVMRQVSLISQLLDNNSFTLRCSVVEVIGNIITNLAKSQEELDEHREQADGFIELLEERFLDVNPYVRSRSIQAITKLSDMRVKFNSRRLRWSKLAVRHLEDRSGLVRRNSIKLITALILNHPYGSLHAEDQGRLVLSTWQDRVRSITDQISKLAPNFMIDQFNDSLDEEEKETESGEDDQSSDEEMEDVQDSTKQSTTEDSDKTNPTSRGEETFAKEADAALFNQLKLTLKFYKDGVAFIKLIHNACKLCCEIIYSKSKTEVVDAMSFFVLCDAYGISTADEGIRKMLHLIWMKGSNEEGNQVVDKLMECYQSLYLTAPSQSSNALEATYIASNLIKLTYNTSMADLVSLERLLCELYLSGHIDDQAIKVLWQFFNSETVSTKQRRGAITVLGMLASANHEISLKGLDLLLNIGLCYAVNNDWILTRYSCISLRRIVPPKTDSTYKVMKEEEAIERLSELLLTYSEDGEWFGMAEQALTAVYTISEHPDVISTTILKEKAASIFNSDPIEGVDNVVSLSQLLFLIGHIGLKTIIHLEKCEVEFKKKKIASENKKSEKDSELDMIGGTNEDEFVDAIQVIKEKELLYSEKGLLAKFVPLIKEIVSNQPEYNNEGLQRQAVLCLSKLMCISPKFCEENLRLYLKIMKASTDPIVRSNAVLGLGDIAVCFNNIIDTNKDYLYAGLKDSVTMVQRTCLMTVTFLILAGQVKVKGQLAEMAKLYVNEDASIVDMCKLFFTELATKDNAIYNGFIDMFSGLSTDNQLSGKLFKEIIKFVVSFIDKDRHRQQLVTKLYQRLLKTDEEQMWLNTAFVIRELIPKQDATSTSRKDKESAKNKLYDEILKAIEEGFKRPELRE</sequence>